<protein>
    <submittedName>
        <fullName evidence="1">Uncharacterized protein</fullName>
    </submittedName>
</protein>
<reference evidence="1" key="1">
    <citation type="submission" date="2021-03" db="EMBL/GenBank/DDBJ databases">
        <title>Evolutionary priming and transition to the ectomycorrhizal habit in an iconic lineage of mushroom-forming fungi: is preadaptation a requirement?</title>
        <authorList>
            <consortium name="DOE Joint Genome Institute"/>
            <person name="Looney B.P."/>
            <person name="Miyauchi S."/>
            <person name="Morin E."/>
            <person name="Drula E."/>
            <person name="Courty P.E."/>
            <person name="Chicoki N."/>
            <person name="Fauchery L."/>
            <person name="Kohler A."/>
            <person name="Kuo A."/>
            <person name="LaButti K."/>
            <person name="Pangilinan J."/>
            <person name="Lipzen A."/>
            <person name="Riley R."/>
            <person name="Andreopoulos W."/>
            <person name="He G."/>
            <person name="Johnson J."/>
            <person name="Barry K.W."/>
            <person name="Grigoriev I.V."/>
            <person name="Nagy L."/>
            <person name="Hibbett D."/>
            <person name="Henrissat B."/>
            <person name="Matheny P.B."/>
            <person name="Labbe J."/>
            <person name="Martin A.F."/>
        </authorList>
    </citation>
    <scope>NUCLEOTIDE SEQUENCE</scope>
    <source>
        <strain evidence="1">BPL698</strain>
    </source>
</reference>
<name>A0ACC0TWP3_9AGAM</name>
<sequence>MRPLPIVALFCFTVGIAPSFALPSNIDLRKLFGKKDKKNVRPTYEKVGRWLEGLDEPKRSGEGAQPSGPAPRPALRHPNRKLTSIYHPTLDTVQEKEPDETAPDESRDREKKGLPLL</sequence>
<dbReference type="EMBL" id="JAGFNK010000428">
    <property type="protein sequence ID" value="KAI9450490.1"/>
    <property type="molecule type" value="Genomic_DNA"/>
</dbReference>
<organism evidence="1 2">
    <name type="scientific">Russula earlei</name>
    <dbReference type="NCBI Taxonomy" id="71964"/>
    <lineage>
        <taxon>Eukaryota</taxon>
        <taxon>Fungi</taxon>
        <taxon>Dikarya</taxon>
        <taxon>Basidiomycota</taxon>
        <taxon>Agaricomycotina</taxon>
        <taxon>Agaricomycetes</taxon>
        <taxon>Russulales</taxon>
        <taxon>Russulaceae</taxon>
        <taxon>Russula</taxon>
    </lineage>
</organism>
<gene>
    <name evidence="1" type="ORF">F5148DRAFT_1242865</name>
</gene>
<accession>A0ACC0TWP3</accession>
<keyword evidence="2" id="KW-1185">Reference proteome</keyword>
<evidence type="ECO:0000313" key="2">
    <source>
        <dbReference type="Proteomes" id="UP001207468"/>
    </source>
</evidence>
<comment type="caution">
    <text evidence="1">The sequence shown here is derived from an EMBL/GenBank/DDBJ whole genome shotgun (WGS) entry which is preliminary data.</text>
</comment>
<evidence type="ECO:0000313" key="1">
    <source>
        <dbReference type="EMBL" id="KAI9450490.1"/>
    </source>
</evidence>
<proteinExistence type="predicted"/>
<dbReference type="Proteomes" id="UP001207468">
    <property type="component" value="Unassembled WGS sequence"/>
</dbReference>